<keyword evidence="3" id="KW-0472">Membrane</keyword>
<feature type="region of interest" description="Disordered" evidence="2">
    <location>
        <begin position="1"/>
        <end position="21"/>
    </location>
</feature>
<dbReference type="Pfam" id="PF04203">
    <property type="entry name" value="Sortase"/>
    <property type="match status" value="1"/>
</dbReference>
<feature type="compositionally biased region" description="Pro residues" evidence="2">
    <location>
        <begin position="93"/>
        <end position="106"/>
    </location>
</feature>
<name>A0A941AK71_9ACTN</name>
<sequence>MSSTPPEADKPEPPERKGLSQPVLATLLVAGSLGGMAVVAAGMLAILSPGAPETPGVQPGVQTVQDAGNAMAYLPPTVGPGGPGVPLTAADPSAPPPDPALQPFPPLALTSATTASSSSSPLSGGSSTSSAKKKAGTPVKISIPSIGVRAAKVGPVGVEKSGEIQPPPLSKPSLTGWYRLGPAPGDQGPAIILGHVNTKQGPAVFSRLRELKRGNKIAILRADGKIVTFTVDGIEQVGKTTFPTKRVYGNTATSSLRLITCGGVFNAKRHSYTDNIIVYATLTAAKGK</sequence>
<dbReference type="CDD" id="cd05829">
    <property type="entry name" value="Sortase_F"/>
    <property type="match status" value="1"/>
</dbReference>
<organism evidence="4 5">
    <name type="scientific">Microbispora oryzae</name>
    <dbReference type="NCBI Taxonomy" id="2806554"/>
    <lineage>
        <taxon>Bacteria</taxon>
        <taxon>Bacillati</taxon>
        <taxon>Actinomycetota</taxon>
        <taxon>Actinomycetes</taxon>
        <taxon>Streptosporangiales</taxon>
        <taxon>Streptosporangiaceae</taxon>
        <taxon>Microbispora</taxon>
    </lineage>
</organism>
<feature type="transmembrane region" description="Helical" evidence="3">
    <location>
        <begin position="23"/>
        <end position="47"/>
    </location>
</feature>
<feature type="region of interest" description="Disordered" evidence="2">
    <location>
        <begin position="73"/>
        <end position="137"/>
    </location>
</feature>
<dbReference type="AlphaFoldDB" id="A0A941AK71"/>
<proteinExistence type="predicted"/>
<evidence type="ECO:0000256" key="3">
    <source>
        <dbReference type="SAM" id="Phobius"/>
    </source>
</evidence>
<dbReference type="InterPro" id="IPR005754">
    <property type="entry name" value="Sortase"/>
</dbReference>
<evidence type="ECO:0000313" key="5">
    <source>
        <dbReference type="Proteomes" id="UP000674234"/>
    </source>
</evidence>
<feature type="compositionally biased region" description="Low complexity" evidence="2">
    <location>
        <begin position="107"/>
        <end position="130"/>
    </location>
</feature>
<evidence type="ECO:0000256" key="1">
    <source>
        <dbReference type="ARBA" id="ARBA00022801"/>
    </source>
</evidence>
<dbReference type="SUPFAM" id="SSF63817">
    <property type="entry name" value="Sortase"/>
    <property type="match status" value="1"/>
</dbReference>
<keyword evidence="3" id="KW-0812">Transmembrane</keyword>
<dbReference type="Gene3D" id="2.40.260.10">
    <property type="entry name" value="Sortase"/>
    <property type="match status" value="1"/>
</dbReference>
<dbReference type="NCBIfam" id="NF033748">
    <property type="entry name" value="class_F_sortase"/>
    <property type="match status" value="1"/>
</dbReference>
<comment type="caution">
    <text evidence="4">The sequence shown here is derived from an EMBL/GenBank/DDBJ whole genome shotgun (WGS) entry which is preliminary data.</text>
</comment>
<evidence type="ECO:0000313" key="4">
    <source>
        <dbReference type="EMBL" id="MBP2704908.1"/>
    </source>
</evidence>
<keyword evidence="5" id="KW-1185">Reference proteome</keyword>
<dbReference type="RefSeq" id="WP_210156187.1">
    <property type="nucleotide sequence ID" value="NZ_JAFCNB010000006.1"/>
</dbReference>
<keyword evidence="3" id="KW-1133">Transmembrane helix</keyword>
<dbReference type="InterPro" id="IPR042001">
    <property type="entry name" value="Sortase_F"/>
</dbReference>
<reference evidence="4" key="1">
    <citation type="submission" date="2021-02" db="EMBL/GenBank/DDBJ databases">
        <title>Draft genome sequence of Microbispora sp. RL4-1S isolated from rice leaves in Thailand.</title>
        <authorList>
            <person name="Muangham S."/>
            <person name="Duangmal K."/>
        </authorList>
    </citation>
    <scope>NUCLEOTIDE SEQUENCE</scope>
    <source>
        <strain evidence="4">RL4-1S</strain>
    </source>
</reference>
<feature type="compositionally biased region" description="Basic and acidic residues" evidence="2">
    <location>
        <begin position="7"/>
        <end position="18"/>
    </location>
</feature>
<gene>
    <name evidence="4" type="ORF">JOL79_13895</name>
</gene>
<dbReference type="EMBL" id="JAFCNB010000006">
    <property type="protein sequence ID" value="MBP2704908.1"/>
    <property type="molecule type" value="Genomic_DNA"/>
</dbReference>
<keyword evidence="1" id="KW-0378">Hydrolase</keyword>
<accession>A0A941AK71</accession>
<dbReference type="InterPro" id="IPR023365">
    <property type="entry name" value="Sortase_dom-sf"/>
</dbReference>
<dbReference type="Proteomes" id="UP000674234">
    <property type="component" value="Unassembled WGS sequence"/>
</dbReference>
<evidence type="ECO:0000256" key="2">
    <source>
        <dbReference type="SAM" id="MobiDB-lite"/>
    </source>
</evidence>
<dbReference type="GO" id="GO:0016787">
    <property type="term" value="F:hydrolase activity"/>
    <property type="evidence" value="ECO:0007669"/>
    <property type="project" value="UniProtKB-KW"/>
</dbReference>
<protein>
    <submittedName>
        <fullName evidence="4">Class F sortase</fullName>
    </submittedName>
</protein>